<dbReference type="HOGENOM" id="CLU_1270475_0_0_9"/>
<evidence type="ECO:0000313" key="1">
    <source>
        <dbReference type="EMBL" id="AKA69410.1"/>
    </source>
</evidence>
<name>A0A0E3JNL1_CLOSL</name>
<evidence type="ECO:0000313" key="2">
    <source>
        <dbReference type="Proteomes" id="UP000033115"/>
    </source>
</evidence>
<dbReference type="KEGG" id="csq:CSCA_2285"/>
<dbReference type="AlphaFoldDB" id="A0A0E3JNL1"/>
<reference evidence="1 2" key="1">
    <citation type="journal article" date="2015" name="J. Biotechnol.">
        <title>Complete genome sequence of a malodorant-producing acetogen, Clostridium scatologenes ATCC 25775(T).</title>
        <authorList>
            <person name="Zhu Z."/>
            <person name="Guo T."/>
            <person name="Zheng H."/>
            <person name="Song T."/>
            <person name="Ouyang P."/>
            <person name="Xie J."/>
        </authorList>
    </citation>
    <scope>NUCLEOTIDE SEQUENCE [LARGE SCALE GENOMIC DNA]</scope>
    <source>
        <strain evidence="1 2">ATCC 25775</strain>
    </source>
</reference>
<dbReference type="EMBL" id="CP009933">
    <property type="protein sequence ID" value="AKA69410.1"/>
    <property type="molecule type" value="Genomic_DNA"/>
</dbReference>
<dbReference type="RefSeq" id="WP_029163531.1">
    <property type="nucleotide sequence ID" value="NZ_CP009933.1"/>
</dbReference>
<keyword evidence="2" id="KW-1185">Reference proteome</keyword>
<gene>
    <name evidence="1" type="ORF">CSCA_2285</name>
</gene>
<accession>A0A0E3JNL1</accession>
<proteinExistence type="predicted"/>
<sequence length="217" mass="25066">MEDFQLRPSGGRLYLRPKTVKPCKTCGEPTGRNYISCKECYNTIENLWLMDWNELIAKKDIISGSEDEKLLAEVIVEEIDKYSWTIVDSAMKIIKCKTCGSELGGGDVDCPDCSFAFENLWAYDMDAMNQGNMTGNEHAIRVGRWVIRYPHRQKRIMVESWKFSMPILITGKLPTTQLAQFLKKVFDEDNFDLSNKIYQNFEEAYLDVVSNTKNKRT</sequence>
<organism evidence="1 2">
    <name type="scientific">Clostridium scatologenes</name>
    <dbReference type="NCBI Taxonomy" id="1548"/>
    <lineage>
        <taxon>Bacteria</taxon>
        <taxon>Bacillati</taxon>
        <taxon>Bacillota</taxon>
        <taxon>Clostridia</taxon>
        <taxon>Eubacteriales</taxon>
        <taxon>Clostridiaceae</taxon>
        <taxon>Clostridium</taxon>
    </lineage>
</organism>
<dbReference type="Proteomes" id="UP000033115">
    <property type="component" value="Chromosome"/>
</dbReference>
<protein>
    <submittedName>
        <fullName evidence="1">Uncharacterized protein</fullName>
    </submittedName>
</protein>